<name>A0A7M2WTS3_9BACT</name>
<comment type="subunit">
    <text evidence="4">Part of the 50S ribosomal subunit. Contacts protein L20.</text>
</comment>
<dbReference type="GO" id="GO:0005737">
    <property type="term" value="C:cytoplasm"/>
    <property type="evidence" value="ECO:0007669"/>
    <property type="project" value="UniProtKB-ARBA"/>
</dbReference>
<accession>A0A7M2WTS3</accession>
<gene>
    <name evidence="4 6" type="primary">rplU</name>
    <name evidence="6" type="ORF">IPV69_22285</name>
</gene>
<dbReference type="KEGG" id="hbs:IPV69_22285"/>
<evidence type="ECO:0000256" key="5">
    <source>
        <dbReference type="RuleBase" id="RU000562"/>
    </source>
</evidence>
<keyword evidence="7" id="KW-1185">Reference proteome</keyword>
<dbReference type="GO" id="GO:1990904">
    <property type="term" value="C:ribonucleoprotein complex"/>
    <property type="evidence" value="ECO:0007669"/>
    <property type="project" value="UniProtKB-KW"/>
</dbReference>
<keyword evidence="4 5" id="KW-0699">rRNA-binding</keyword>
<dbReference type="RefSeq" id="WP_206291936.1">
    <property type="nucleotide sequence ID" value="NZ_CP063458.1"/>
</dbReference>
<evidence type="ECO:0000313" key="7">
    <source>
        <dbReference type="Proteomes" id="UP000593765"/>
    </source>
</evidence>
<dbReference type="Pfam" id="PF00829">
    <property type="entry name" value="Ribosomal_L21p"/>
    <property type="match status" value="1"/>
</dbReference>
<dbReference type="PANTHER" id="PTHR21349:SF0">
    <property type="entry name" value="LARGE RIBOSOMAL SUBUNIT PROTEIN BL21M"/>
    <property type="match status" value="1"/>
</dbReference>
<dbReference type="PANTHER" id="PTHR21349">
    <property type="entry name" value="50S RIBOSOMAL PROTEIN L21"/>
    <property type="match status" value="1"/>
</dbReference>
<dbReference type="InterPro" id="IPR001787">
    <property type="entry name" value="Ribosomal_bL21"/>
</dbReference>
<dbReference type="EMBL" id="CP063458">
    <property type="protein sequence ID" value="QOV88927.1"/>
    <property type="molecule type" value="Genomic_DNA"/>
</dbReference>
<dbReference type="InterPro" id="IPR028909">
    <property type="entry name" value="bL21-like"/>
</dbReference>
<comment type="function">
    <text evidence="4 5">This protein binds to 23S rRNA in the presence of protein L20.</text>
</comment>
<keyword evidence="2 4" id="KW-0689">Ribosomal protein</keyword>
<protein>
    <recommendedName>
        <fullName evidence="4">Large ribosomal subunit protein bL21</fullName>
    </recommendedName>
</protein>
<dbReference type="AlphaFoldDB" id="A0A7M2WTS3"/>
<dbReference type="GO" id="GO:0003735">
    <property type="term" value="F:structural constituent of ribosome"/>
    <property type="evidence" value="ECO:0007669"/>
    <property type="project" value="InterPro"/>
</dbReference>
<proteinExistence type="inferred from homology"/>
<evidence type="ECO:0000256" key="3">
    <source>
        <dbReference type="ARBA" id="ARBA00023274"/>
    </source>
</evidence>
<dbReference type="SUPFAM" id="SSF141091">
    <property type="entry name" value="L21p-like"/>
    <property type="match status" value="1"/>
</dbReference>
<dbReference type="GO" id="GO:0019843">
    <property type="term" value="F:rRNA binding"/>
    <property type="evidence" value="ECO:0007669"/>
    <property type="project" value="UniProtKB-UniRule"/>
</dbReference>
<evidence type="ECO:0000313" key="6">
    <source>
        <dbReference type="EMBL" id="QOV88927.1"/>
    </source>
</evidence>
<dbReference type="InterPro" id="IPR036164">
    <property type="entry name" value="bL21-like_sf"/>
</dbReference>
<dbReference type="HAMAP" id="MF_01363">
    <property type="entry name" value="Ribosomal_bL21"/>
    <property type="match status" value="1"/>
</dbReference>
<keyword evidence="3 4" id="KW-0687">Ribonucleoprotein</keyword>
<organism evidence="6 7">
    <name type="scientific">Humisphaera borealis</name>
    <dbReference type="NCBI Taxonomy" id="2807512"/>
    <lineage>
        <taxon>Bacteria</taxon>
        <taxon>Pseudomonadati</taxon>
        <taxon>Planctomycetota</taxon>
        <taxon>Phycisphaerae</taxon>
        <taxon>Tepidisphaerales</taxon>
        <taxon>Tepidisphaeraceae</taxon>
        <taxon>Humisphaera</taxon>
    </lineage>
</organism>
<evidence type="ECO:0000256" key="1">
    <source>
        <dbReference type="ARBA" id="ARBA00008563"/>
    </source>
</evidence>
<dbReference type="NCBIfam" id="TIGR00061">
    <property type="entry name" value="L21"/>
    <property type="match status" value="1"/>
</dbReference>
<comment type="similarity">
    <text evidence="1 4 5">Belongs to the bacterial ribosomal protein bL21 family.</text>
</comment>
<evidence type="ECO:0000256" key="2">
    <source>
        <dbReference type="ARBA" id="ARBA00022980"/>
    </source>
</evidence>
<dbReference type="GO" id="GO:0005840">
    <property type="term" value="C:ribosome"/>
    <property type="evidence" value="ECO:0007669"/>
    <property type="project" value="UniProtKB-KW"/>
</dbReference>
<dbReference type="Proteomes" id="UP000593765">
    <property type="component" value="Chromosome"/>
</dbReference>
<keyword evidence="4 5" id="KW-0694">RNA-binding</keyword>
<evidence type="ECO:0000256" key="4">
    <source>
        <dbReference type="HAMAP-Rule" id="MF_01363"/>
    </source>
</evidence>
<reference evidence="6 7" key="1">
    <citation type="submission" date="2020-10" db="EMBL/GenBank/DDBJ databases">
        <title>Wide distribution of Phycisphaera-like planctomycetes from WD2101 soil group in peatlands and genome analysis of the first cultivated representative.</title>
        <authorList>
            <person name="Dedysh S.N."/>
            <person name="Beletsky A.V."/>
            <person name="Ivanova A."/>
            <person name="Kulichevskaya I.S."/>
            <person name="Suzina N.E."/>
            <person name="Philippov D.A."/>
            <person name="Rakitin A.L."/>
            <person name="Mardanov A.V."/>
            <person name="Ravin N.V."/>
        </authorList>
    </citation>
    <scope>NUCLEOTIDE SEQUENCE [LARGE SCALE GENOMIC DNA]</scope>
    <source>
        <strain evidence="6 7">M1803</strain>
    </source>
</reference>
<dbReference type="GO" id="GO:0006412">
    <property type="term" value="P:translation"/>
    <property type="evidence" value="ECO:0007669"/>
    <property type="project" value="UniProtKB-UniRule"/>
</dbReference>
<sequence>MYAIIDEGGKQFKVSTGDTLLIDRKVEEGTTELKLDRVLLVGSGAETKVGTPTVAGATVSVEVIGAKKGPKTISFDYKRRKGYRNTKGHRQNYTEVKVTAISA</sequence>